<comment type="caution">
    <text evidence="1">The sequence shown here is derived from an EMBL/GenBank/DDBJ whole genome shotgun (WGS) entry which is preliminary data.</text>
</comment>
<dbReference type="RefSeq" id="WP_134780863.1">
    <property type="nucleotide sequence ID" value="NZ_JABUYH010000058.1"/>
</dbReference>
<dbReference type="AlphaFoldDB" id="A0A4Y8TUV1"/>
<gene>
    <name evidence="1" type="ORF">EXY26_13870</name>
</gene>
<dbReference type="EMBL" id="SPDS01000002">
    <property type="protein sequence ID" value="TFH55047.1"/>
    <property type="molecule type" value="Genomic_DNA"/>
</dbReference>
<dbReference type="Proteomes" id="UP000297638">
    <property type="component" value="Unassembled WGS sequence"/>
</dbReference>
<evidence type="ECO:0008006" key="3">
    <source>
        <dbReference type="Google" id="ProtNLM"/>
    </source>
</evidence>
<accession>A0A4Y8TUV1</accession>
<sequence length="154" mass="16849">MTSKFSAARVVLLALAAAIVALVIAALLVVSLRSAPEVHGENTPEGVVQRYLMAFEAEDLPAMQGYTVEGQSRTLCSPEPYAPQPLDVQLLRSTVGESSATVRTRFNTRDAQFLPLGNLSSYEEAFELRKIDGAWLIDRMPWQVGLCTAEEMGY</sequence>
<evidence type="ECO:0000313" key="1">
    <source>
        <dbReference type="EMBL" id="TFH55047.1"/>
    </source>
</evidence>
<organism evidence="1 2">
    <name type="scientific">Glutamicibacter arilaitensis</name>
    <dbReference type="NCBI Taxonomy" id="256701"/>
    <lineage>
        <taxon>Bacteria</taxon>
        <taxon>Bacillati</taxon>
        <taxon>Actinomycetota</taxon>
        <taxon>Actinomycetes</taxon>
        <taxon>Micrococcales</taxon>
        <taxon>Micrococcaceae</taxon>
        <taxon>Glutamicibacter</taxon>
    </lineage>
</organism>
<evidence type="ECO:0000313" key="2">
    <source>
        <dbReference type="Proteomes" id="UP000297638"/>
    </source>
</evidence>
<reference evidence="1 2" key="1">
    <citation type="submission" date="2019-03" db="EMBL/GenBank/DDBJ databases">
        <title>Glutamicibacter sp. LJH19 genome.</title>
        <authorList>
            <person name="Sinai Borker S."/>
            <person name="Kumar R."/>
        </authorList>
    </citation>
    <scope>NUCLEOTIDE SEQUENCE [LARGE SCALE GENOMIC DNA]</scope>
    <source>
        <strain evidence="1 2">LJH19</strain>
    </source>
</reference>
<proteinExistence type="predicted"/>
<protein>
    <recommendedName>
        <fullName evidence="3">DUF4878 domain-containing protein</fullName>
    </recommendedName>
</protein>
<name>A0A4Y8TUV1_9MICC</name>